<evidence type="ECO:0008006" key="4">
    <source>
        <dbReference type="Google" id="ProtNLM"/>
    </source>
</evidence>
<feature type="compositionally biased region" description="Basic and acidic residues" evidence="1">
    <location>
        <begin position="145"/>
        <end position="155"/>
    </location>
</feature>
<dbReference type="EMBL" id="LSYU01000064">
    <property type="protein sequence ID" value="KXX64186.1"/>
    <property type="molecule type" value="Genomic_DNA"/>
</dbReference>
<evidence type="ECO:0000313" key="3">
    <source>
        <dbReference type="Proteomes" id="UP000075766"/>
    </source>
</evidence>
<protein>
    <recommendedName>
        <fullName evidence="4">Peptidase</fullName>
    </recommendedName>
</protein>
<proteinExistence type="predicted"/>
<gene>
    <name evidence="2" type="ORF">AY586_14655</name>
</gene>
<dbReference type="RefSeq" id="WP_062275909.1">
    <property type="nucleotide sequence ID" value="NZ_LSYU01000064.1"/>
</dbReference>
<comment type="caution">
    <text evidence="2">The sequence shown here is derived from an EMBL/GenBank/DDBJ whole genome shotgun (WGS) entry which is preliminary data.</text>
</comment>
<sequence>MNAIDIFSAGAHTAMSGVKLSFSEADLEATVSAYDPALHEAPIVVGHPKHDAPAYGWVRTLVRDGATLRAVPDQIDPAFAELVAAGRYKKISASFYHPDAEANPAPGTYYLRHVGFLGAQPPAVKGLRDAQFGEEEAGVVTLEFADPHPPEEPMDKPSNTPPKREPLKPDAVDFAEREAALAARQAKLDAREKALAEQEASARRRAHVEFAERLITEGRLLPKDRDGLIEFLAAQPDTALEFGEGDSAFKGAALDWLTGFLAALPQQVDFAERAAPEQGPPSSKGRFAAPAEAQVDPERLALHSRALAYQEAHPGVSYADAVLTVQGA</sequence>
<name>A0ABR5VFQ9_MARGR</name>
<dbReference type="Proteomes" id="UP000075766">
    <property type="component" value="Unassembled WGS sequence"/>
</dbReference>
<feature type="region of interest" description="Disordered" evidence="1">
    <location>
        <begin position="144"/>
        <end position="168"/>
    </location>
</feature>
<keyword evidence="3" id="KW-1185">Reference proteome</keyword>
<evidence type="ECO:0000256" key="1">
    <source>
        <dbReference type="SAM" id="MobiDB-lite"/>
    </source>
</evidence>
<evidence type="ECO:0000313" key="2">
    <source>
        <dbReference type="EMBL" id="KXX64186.1"/>
    </source>
</evidence>
<accession>A0ABR5VFQ9</accession>
<organism evidence="2 3">
    <name type="scientific">Marichromatium gracile</name>
    <name type="common">Chromatium gracile</name>
    <dbReference type="NCBI Taxonomy" id="1048"/>
    <lineage>
        <taxon>Bacteria</taxon>
        <taxon>Pseudomonadati</taxon>
        <taxon>Pseudomonadota</taxon>
        <taxon>Gammaproteobacteria</taxon>
        <taxon>Chromatiales</taxon>
        <taxon>Chromatiaceae</taxon>
        <taxon>Marichromatium</taxon>
    </lineage>
</organism>
<reference evidence="2 3" key="1">
    <citation type="submission" date="2016-02" db="EMBL/GenBank/DDBJ databases">
        <title>Genome sequence of Marichromatium gracile YL-28, a purple sulfur bacterium.</title>
        <authorList>
            <person name="Zhao C."/>
            <person name="Hong X."/>
            <person name="Chen S."/>
            <person name="Yang S."/>
        </authorList>
    </citation>
    <scope>NUCLEOTIDE SEQUENCE [LARGE SCALE GENOMIC DNA]</scope>
    <source>
        <strain evidence="2 3">YL28</strain>
    </source>
</reference>